<dbReference type="GO" id="GO:0006865">
    <property type="term" value="P:amino acid transport"/>
    <property type="evidence" value="ECO:0007669"/>
    <property type="project" value="TreeGrafter"/>
</dbReference>
<dbReference type="SMART" id="SM00062">
    <property type="entry name" value="PBPb"/>
    <property type="match status" value="1"/>
</dbReference>
<organism evidence="7 8">
    <name type="scientific">Kineosphaera limosa NBRC 100340</name>
    <dbReference type="NCBI Taxonomy" id="1184609"/>
    <lineage>
        <taxon>Bacteria</taxon>
        <taxon>Bacillati</taxon>
        <taxon>Actinomycetota</taxon>
        <taxon>Actinomycetes</taxon>
        <taxon>Micrococcales</taxon>
        <taxon>Dermatophilaceae</taxon>
        <taxon>Kineosphaera</taxon>
    </lineage>
</organism>
<sequence>MKKTRIGLMAIVSAAALALSACGAGTEDAGGGTGDSTAGGGATGPLRVGIKFDQPGLGLQEGANYTGFDVEVANYIGQQLGRGVQFSEAPTPQRETLLRTDQVDMIVATYSITDERKQQVSFAGPYLIAGQDLLVRENETAITGPETLEGKTLCSVRGSTPAQRVQKEHPGVQLQEYDTYSNCVEELVNGTVDAVTTDDVILAGFAAQPQFSGKVKLVGNPFSQENLGVGVQKDNEQLCNQVTDALKQMIDSGAWQQKVDEVFGAAGYKPGPGNPPTPTCQRA</sequence>
<evidence type="ECO:0000256" key="4">
    <source>
        <dbReference type="RuleBase" id="RU003744"/>
    </source>
</evidence>
<gene>
    <name evidence="7" type="primary">gluB</name>
    <name evidence="7" type="ORF">KILIM_017_00620</name>
</gene>
<evidence type="ECO:0000256" key="1">
    <source>
        <dbReference type="ARBA" id="ARBA00010333"/>
    </source>
</evidence>
<evidence type="ECO:0000256" key="3">
    <source>
        <dbReference type="ARBA" id="ARBA00022729"/>
    </source>
</evidence>
<dbReference type="OrthoDB" id="9807888at2"/>
<evidence type="ECO:0000259" key="6">
    <source>
        <dbReference type="SMART" id="SM00062"/>
    </source>
</evidence>
<comment type="similarity">
    <text evidence="1 4">Belongs to the bacterial solute-binding protein 3 family.</text>
</comment>
<feature type="signal peptide" evidence="5">
    <location>
        <begin position="1"/>
        <end position="23"/>
    </location>
</feature>
<dbReference type="STRING" id="1184609.KILIM_017_00620"/>
<feature type="domain" description="Solute-binding protein family 3/N-terminal" evidence="6">
    <location>
        <begin position="45"/>
        <end position="266"/>
    </location>
</feature>
<dbReference type="Pfam" id="PF00497">
    <property type="entry name" value="SBP_bac_3"/>
    <property type="match status" value="1"/>
</dbReference>
<dbReference type="PROSITE" id="PS01039">
    <property type="entry name" value="SBP_BACTERIAL_3"/>
    <property type="match status" value="1"/>
</dbReference>
<name>K6WSZ3_9MICO</name>
<evidence type="ECO:0000313" key="8">
    <source>
        <dbReference type="Proteomes" id="UP000008366"/>
    </source>
</evidence>
<proteinExistence type="inferred from homology"/>
<dbReference type="PANTHER" id="PTHR30085:SF6">
    <property type="entry name" value="ABC TRANSPORTER GLUTAMINE-BINDING PROTEIN GLNH"/>
    <property type="match status" value="1"/>
</dbReference>
<evidence type="ECO:0000256" key="2">
    <source>
        <dbReference type="ARBA" id="ARBA00022448"/>
    </source>
</evidence>
<evidence type="ECO:0000313" key="7">
    <source>
        <dbReference type="EMBL" id="GAB95217.1"/>
    </source>
</evidence>
<dbReference type="PANTHER" id="PTHR30085">
    <property type="entry name" value="AMINO ACID ABC TRANSPORTER PERMEASE"/>
    <property type="match status" value="1"/>
</dbReference>
<feature type="chain" id="PRO_5003898661" evidence="5">
    <location>
        <begin position="24"/>
        <end position="283"/>
    </location>
</feature>
<dbReference type="CDD" id="cd13690">
    <property type="entry name" value="PBP2_GluB"/>
    <property type="match status" value="1"/>
</dbReference>
<keyword evidence="3 5" id="KW-0732">Signal</keyword>
<keyword evidence="2" id="KW-0813">Transport</keyword>
<reference evidence="7 8" key="1">
    <citation type="submission" date="2012-08" db="EMBL/GenBank/DDBJ databases">
        <title>Whole genome shotgun sequence of Kineosphaera limosa NBRC 100340.</title>
        <authorList>
            <person name="Yoshida I."/>
            <person name="Isaki S."/>
            <person name="Hosoyama A."/>
            <person name="Tsuchikane K."/>
            <person name="Katsumata H."/>
            <person name="Ando Y."/>
            <person name="Ohji S."/>
            <person name="Hamada M."/>
            <person name="Tamura T."/>
            <person name="Yamazoe A."/>
            <person name="Yamazaki S."/>
            <person name="Fujita N."/>
        </authorList>
    </citation>
    <scope>NUCLEOTIDE SEQUENCE [LARGE SCALE GENOMIC DNA]</scope>
    <source>
        <strain evidence="7 8">NBRC 100340</strain>
    </source>
</reference>
<dbReference type="Gene3D" id="3.40.190.10">
    <property type="entry name" value="Periplasmic binding protein-like II"/>
    <property type="match status" value="2"/>
</dbReference>
<dbReference type="AlphaFoldDB" id="K6WSZ3"/>
<comment type="caution">
    <text evidence="7">The sequence shown here is derived from an EMBL/GenBank/DDBJ whole genome shotgun (WGS) entry which is preliminary data.</text>
</comment>
<protein>
    <submittedName>
        <fullName evidence="7">Glutamate ABC transporter substrate-binding protein</fullName>
    </submittedName>
</protein>
<dbReference type="Proteomes" id="UP000008366">
    <property type="component" value="Unassembled WGS sequence"/>
</dbReference>
<accession>K6WSZ3</accession>
<dbReference type="EMBL" id="BAHD01000017">
    <property type="protein sequence ID" value="GAB95217.1"/>
    <property type="molecule type" value="Genomic_DNA"/>
</dbReference>
<dbReference type="GO" id="GO:0030288">
    <property type="term" value="C:outer membrane-bounded periplasmic space"/>
    <property type="evidence" value="ECO:0007669"/>
    <property type="project" value="TreeGrafter"/>
</dbReference>
<dbReference type="InterPro" id="IPR051455">
    <property type="entry name" value="Bact_solute-bind_prot3"/>
</dbReference>
<evidence type="ECO:0000256" key="5">
    <source>
        <dbReference type="SAM" id="SignalP"/>
    </source>
</evidence>
<dbReference type="eggNOG" id="COG0834">
    <property type="taxonomic scope" value="Bacteria"/>
</dbReference>
<keyword evidence="8" id="KW-1185">Reference proteome</keyword>
<dbReference type="SUPFAM" id="SSF53850">
    <property type="entry name" value="Periplasmic binding protein-like II"/>
    <property type="match status" value="1"/>
</dbReference>
<dbReference type="InterPro" id="IPR001638">
    <property type="entry name" value="Solute-binding_3/MltF_N"/>
</dbReference>
<dbReference type="RefSeq" id="WP_006591749.1">
    <property type="nucleotide sequence ID" value="NZ_BAHD01000017.1"/>
</dbReference>
<dbReference type="InterPro" id="IPR018313">
    <property type="entry name" value="SBP_3_CS"/>
</dbReference>
<dbReference type="GO" id="GO:0005576">
    <property type="term" value="C:extracellular region"/>
    <property type="evidence" value="ECO:0007669"/>
    <property type="project" value="TreeGrafter"/>
</dbReference>
<dbReference type="PROSITE" id="PS51257">
    <property type="entry name" value="PROKAR_LIPOPROTEIN"/>
    <property type="match status" value="1"/>
</dbReference>